<dbReference type="InterPro" id="IPR008271">
    <property type="entry name" value="Ser/Thr_kinase_AS"/>
</dbReference>
<dbReference type="PROSITE" id="PS50011">
    <property type="entry name" value="PROTEIN_KINASE_DOM"/>
    <property type="match status" value="1"/>
</dbReference>
<evidence type="ECO:0000256" key="6">
    <source>
        <dbReference type="SAM" id="MobiDB-lite"/>
    </source>
</evidence>
<dbReference type="Proteomes" id="UP001596540">
    <property type="component" value="Unassembled WGS sequence"/>
</dbReference>
<evidence type="ECO:0000313" key="9">
    <source>
        <dbReference type="Proteomes" id="UP001596540"/>
    </source>
</evidence>
<feature type="binding site" evidence="5">
    <location>
        <position position="60"/>
    </location>
    <ligand>
        <name>ATP</name>
        <dbReference type="ChEBI" id="CHEBI:30616"/>
    </ligand>
</feature>
<dbReference type="PROSITE" id="PS00108">
    <property type="entry name" value="PROTEIN_KINASE_ST"/>
    <property type="match status" value="1"/>
</dbReference>
<feature type="domain" description="Protein kinase" evidence="7">
    <location>
        <begin position="32"/>
        <end position="278"/>
    </location>
</feature>
<dbReference type="Gene3D" id="2.50.20.20">
    <property type="match status" value="1"/>
</dbReference>
<dbReference type="PANTHER" id="PTHR43289">
    <property type="entry name" value="MITOGEN-ACTIVATED PROTEIN KINASE KINASE KINASE 20-RELATED"/>
    <property type="match status" value="1"/>
</dbReference>
<dbReference type="CDD" id="cd14014">
    <property type="entry name" value="STKc_PknB_like"/>
    <property type="match status" value="1"/>
</dbReference>
<evidence type="ECO:0000256" key="2">
    <source>
        <dbReference type="ARBA" id="ARBA00022741"/>
    </source>
</evidence>
<dbReference type="Pfam" id="PF00069">
    <property type="entry name" value="Pkinase"/>
    <property type="match status" value="1"/>
</dbReference>
<keyword evidence="3 8" id="KW-0418">Kinase</keyword>
<keyword evidence="1 8" id="KW-0808">Transferase</keyword>
<evidence type="ECO:0000256" key="5">
    <source>
        <dbReference type="PROSITE-ProRule" id="PRU10141"/>
    </source>
</evidence>
<evidence type="ECO:0000256" key="1">
    <source>
        <dbReference type="ARBA" id="ARBA00022679"/>
    </source>
</evidence>
<dbReference type="Gene3D" id="1.10.510.10">
    <property type="entry name" value="Transferase(Phosphotransferase) domain 1"/>
    <property type="match status" value="1"/>
</dbReference>
<organism evidence="8 9">
    <name type="scientific">Marinactinospora rubrisoli</name>
    <dbReference type="NCBI Taxonomy" id="2715399"/>
    <lineage>
        <taxon>Bacteria</taxon>
        <taxon>Bacillati</taxon>
        <taxon>Actinomycetota</taxon>
        <taxon>Actinomycetes</taxon>
        <taxon>Streptosporangiales</taxon>
        <taxon>Nocardiopsidaceae</taxon>
        <taxon>Marinactinospora</taxon>
    </lineage>
</organism>
<dbReference type="Gene3D" id="3.30.200.20">
    <property type="entry name" value="Phosphorylase Kinase, domain 1"/>
    <property type="match status" value="1"/>
</dbReference>
<evidence type="ECO:0000256" key="3">
    <source>
        <dbReference type="ARBA" id="ARBA00022777"/>
    </source>
</evidence>
<feature type="region of interest" description="Disordered" evidence="6">
    <location>
        <begin position="1"/>
        <end position="25"/>
    </location>
</feature>
<keyword evidence="2 5" id="KW-0547">Nucleotide-binding</keyword>
<dbReference type="EC" id="2.7.11.1" evidence="8"/>
<dbReference type="SUPFAM" id="SSF56112">
    <property type="entry name" value="Protein kinase-like (PK-like)"/>
    <property type="match status" value="1"/>
</dbReference>
<dbReference type="SMART" id="SM00220">
    <property type="entry name" value="S_TKc"/>
    <property type="match status" value="1"/>
</dbReference>
<dbReference type="PROSITE" id="PS00107">
    <property type="entry name" value="PROTEIN_KINASE_ATP"/>
    <property type="match status" value="1"/>
</dbReference>
<dbReference type="PANTHER" id="PTHR43289:SF34">
    <property type="entry name" value="SERINE_THREONINE-PROTEIN KINASE YBDM-RELATED"/>
    <property type="match status" value="1"/>
</dbReference>
<dbReference type="GO" id="GO:0004674">
    <property type="term" value="F:protein serine/threonine kinase activity"/>
    <property type="evidence" value="ECO:0007669"/>
    <property type="project" value="UniProtKB-EC"/>
</dbReference>
<dbReference type="EMBL" id="JBHTBH010000007">
    <property type="protein sequence ID" value="MFC7329437.1"/>
    <property type="molecule type" value="Genomic_DNA"/>
</dbReference>
<reference evidence="9" key="1">
    <citation type="journal article" date="2019" name="Int. J. Syst. Evol. Microbiol.">
        <title>The Global Catalogue of Microorganisms (GCM) 10K type strain sequencing project: providing services to taxonomists for standard genome sequencing and annotation.</title>
        <authorList>
            <consortium name="The Broad Institute Genomics Platform"/>
            <consortium name="The Broad Institute Genome Sequencing Center for Infectious Disease"/>
            <person name="Wu L."/>
            <person name="Ma J."/>
        </authorList>
    </citation>
    <scope>NUCLEOTIDE SEQUENCE [LARGE SCALE GENOMIC DNA]</scope>
    <source>
        <strain evidence="9">CGMCC 4.7382</strain>
    </source>
</reference>
<evidence type="ECO:0000313" key="8">
    <source>
        <dbReference type="EMBL" id="MFC7329437.1"/>
    </source>
</evidence>
<protein>
    <submittedName>
        <fullName evidence="8">Serine/threonine-protein kinase</fullName>
        <ecNumber evidence="8">2.7.11.1</ecNumber>
    </submittedName>
</protein>
<comment type="caution">
    <text evidence="8">The sequence shown here is derived from an EMBL/GenBank/DDBJ whole genome shotgun (WGS) entry which is preliminary data.</text>
</comment>
<dbReference type="InterPro" id="IPR011009">
    <property type="entry name" value="Kinase-like_dom_sf"/>
</dbReference>
<proteinExistence type="predicted"/>
<accession>A0ABW2KHK0</accession>
<feature type="region of interest" description="Disordered" evidence="6">
    <location>
        <begin position="227"/>
        <end position="248"/>
    </location>
</feature>
<name>A0ABW2KHK0_9ACTN</name>
<keyword evidence="9" id="KW-1185">Reference proteome</keyword>
<evidence type="ECO:0000259" key="7">
    <source>
        <dbReference type="PROSITE" id="PS50011"/>
    </source>
</evidence>
<keyword evidence="4 5" id="KW-0067">ATP-binding</keyword>
<dbReference type="RefSeq" id="WP_379872073.1">
    <property type="nucleotide sequence ID" value="NZ_JBHTBH010000007.1"/>
</dbReference>
<evidence type="ECO:0000256" key="4">
    <source>
        <dbReference type="ARBA" id="ARBA00022840"/>
    </source>
</evidence>
<sequence length="734" mass="74578">MTAESGSLDRSGDLPPELRPLRDGDPARIGPYRVVGRLGEGGMGTVFGALDAGDRCIAVKVIHRRFAADPRFRARFAEEAELMRRVGGLCTAAVHACDTEAEQPWLATDFVPGPTLRRHVQENGPLTGAMLLAFAAGTAEALQAVHAAGVVHCDLKPANVILSPDGPKVLDFGIAHPASAVPQDEVFGSPGWISPERLAGAPGRPSADMFAWGGMVAFAATGRAPFGSGTGAEPLRRTREETPDLDGVPAGLLPLVTRALAKDPAERPTAEAAFHAVLELAEPETAAGADAATDPRTDPGQRLRDLLAHRWTGIDVSWHRPARWVAAAAAVGAVAAQSGAGALGGAAATGATTAAGSAGIGTTGAAAAGGGLAGGGLAKGLAIAAAAVVTAGAVATGGYFAAGALAARDGNGTEPSPGPTSPQETVAHAVDLALAADGFEITEVARLTAEAATAQAPPGIAAADYIALTEVTWRYRYDATAAEPTFETLVTGDEFGDHYVRVGDDVMYRDEFLQSAWQRNPGQVGGVPVDPDDHTPEAALAGLRAIAESGDVTAHGAARQDGVAATRYSGTFALTEVVDPGSGEEGETQAPFELWLTEEGFPLRLEYTGSDTEHVVDYLGFGPIEIDAPGLGAAPAGDCGTATTPDGRVVEVDSQARELPCDEAVGIVNAYFNGDAVSPPGGGGSGGFATVNGEWTCGWASVGAIETMAPGERIGGCTFDADPSRGGIAFLKTG</sequence>
<gene>
    <name evidence="8" type="ORF">ACFQRF_17025</name>
</gene>
<dbReference type="InterPro" id="IPR017441">
    <property type="entry name" value="Protein_kinase_ATP_BS"/>
</dbReference>
<dbReference type="InterPro" id="IPR000719">
    <property type="entry name" value="Prot_kinase_dom"/>
</dbReference>